<comment type="caution">
    <text evidence="2">The sequence shown here is derived from an EMBL/GenBank/DDBJ whole genome shotgun (WGS) entry which is preliminary data.</text>
</comment>
<evidence type="ECO:0000313" key="3">
    <source>
        <dbReference type="Proteomes" id="UP001221757"/>
    </source>
</evidence>
<keyword evidence="3" id="KW-1185">Reference proteome</keyword>
<dbReference type="EMBL" id="JARKIE010000529">
    <property type="protein sequence ID" value="KAJ7629857.1"/>
    <property type="molecule type" value="Genomic_DNA"/>
</dbReference>
<protein>
    <submittedName>
        <fullName evidence="2">Uncharacterized protein</fullName>
    </submittedName>
</protein>
<accession>A0AAD7FNH3</accession>
<evidence type="ECO:0000256" key="1">
    <source>
        <dbReference type="SAM" id="MobiDB-lite"/>
    </source>
</evidence>
<dbReference type="AlphaFoldDB" id="A0AAD7FNH3"/>
<name>A0AAD7FNH3_MYCRO</name>
<sequence length="477" mass="52927">MYPTSWLRTWVRDVCSATAYIYALGIDVSSFKIWRKVYMCHMYAWNSRGKMNCVWIPNGERPAKGSPEVKEKTGAPPLLTYPEARKSKCKRFRYDVNPNTSAEYAAVFKLVLVGGGNTHELRRGIALCLAPSCSKPSRSPISGPGDSRNAIVLVRVRARELALQALQRSSSYRELPATRHPLPSLTTRNHPIGARARGPRHTKRRWYRKEWKEGFTPSAASAADPSGFAAVQSHSAICATFDSTHPSGWQCVIYYPSAAFLSPRVALVSTRRVRARGGAQVKAFGTGQGYTTERFLNHLTPSGGFVATDCDGMVRNFRTIILRNSSTADIIRYDNSKAWGNQPNPALLAESTKNFRRSTAIVGVHGGKKNKNVGEPKEKYTLEEKFGPLFEQSIQENWIAHLGPLANNNPSSYKDELPTWSSTIALSKFLEISSFKTGLTAMQLVNTLSISNIIQMHSVMEMAEWIPDNPTLGAVKL</sequence>
<reference evidence="2" key="1">
    <citation type="submission" date="2023-03" db="EMBL/GenBank/DDBJ databases">
        <title>Massive genome expansion in bonnet fungi (Mycena s.s.) driven by repeated elements and novel gene families across ecological guilds.</title>
        <authorList>
            <consortium name="Lawrence Berkeley National Laboratory"/>
            <person name="Harder C.B."/>
            <person name="Miyauchi S."/>
            <person name="Viragh M."/>
            <person name="Kuo A."/>
            <person name="Thoen E."/>
            <person name="Andreopoulos B."/>
            <person name="Lu D."/>
            <person name="Skrede I."/>
            <person name="Drula E."/>
            <person name="Henrissat B."/>
            <person name="Morin E."/>
            <person name="Kohler A."/>
            <person name="Barry K."/>
            <person name="LaButti K."/>
            <person name="Morin E."/>
            <person name="Salamov A."/>
            <person name="Lipzen A."/>
            <person name="Mereny Z."/>
            <person name="Hegedus B."/>
            <person name="Baldrian P."/>
            <person name="Stursova M."/>
            <person name="Weitz H."/>
            <person name="Taylor A."/>
            <person name="Grigoriev I.V."/>
            <person name="Nagy L.G."/>
            <person name="Martin F."/>
            <person name="Kauserud H."/>
        </authorList>
    </citation>
    <scope>NUCLEOTIDE SEQUENCE</scope>
    <source>
        <strain evidence="2">CBHHK067</strain>
    </source>
</reference>
<dbReference type="Proteomes" id="UP001221757">
    <property type="component" value="Unassembled WGS sequence"/>
</dbReference>
<feature type="region of interest" description="Disordered" evidence="1">
    <location>
        <begin position="177"/>
        <end position="201"/>
    </location>
</feature>
<proteinExistence type="predicted"/>
<organism evidence="2 3">
    <name type="scientific">Mycena rosella</name>
    <name type="common">Pink bonnet</name>
    <name type="synonym">Agaricus rosellus</name>
    <dbReference type="NCBI Taxonomy" id="1033263"/>
    <lineage>
        <taxon>Eukaryota</taxon>
        <taxon>Fungi</taxon>
        <taxon>Dikarya</taxon>
        <taxon>Basidiomycota</taxon>
        <taxon>Agaricomycotina</taxon>
        <taxon>Agaricomycetes</taxon>
        <taxon>Agaricomycetidae</taxon>
        <taxon>Agaricales</taxon>
        <taxon>Marasmiineae</taxon>
        <taxon>Mycenaceae</taxon>
        <taxon>Mycena</taxon>
    </lineage>
</organism>
<gene>
    <name evidence="2" type="ORF">B0H17DRAFT_1150428</name>
</gene>
<evidence type="ECO:0000313" key="2">
    <source>
        <dbReference type="EMBL" id="KAJ7629857.1"/>
    </source>
</evidence>